<accession>A0A928Q243</accession>
<organism evidence="1 2">
    <name type="scientific">Faecalispora sporosphaeroides</name>
    <dbReference type="NCBI Taxonomy" id="1549"/>
    <lineage>
        <taxon>Bacteria</taxon>
        <taxon>Bacillati</taxon>
        <taxon>Bacillota</taxon>
        <taxon>Clostridia</taxon>
        <taxon>Eubacteriales</taxon>
        <taxon>Oscillospiraceae</taxon>
        <taxon>Faecalispora</taxon>
    </lineage>
</organism>
<dbReference type="EMBL" id="SVNY01000001">
    <property type="protein sequence ID" value="MBE6832528.1"/>
    <property type="molecule type" value="Genomic_DNA"/>
</dbReference>
<reference evidence="1" key="1">
    <citation type="submission" date="2019-04" db="EMBL/GenBank/DDBJ databases">
        <title>Evolution of Biomass-Degrading Anaerobic Consortia Revealed by Metagenomics.</title>
        <authorList>
            <person name="Peng X."/>
        </authorList>
    </citation>
    <scope>NUCLEOTIDE SEQUENCE</scope>
    <source>
        <strain evidence="1">SIG551</strain>
    </source>
</reference>
<dbReference type="RefSeq" id="WP_020074141.1">
    <property type="nucleotide sequence ID" value="NZ_SVNY01000001.1"/>
</dbReference>
<evidence type="ECO:0000313" key="2">
    <source>
        <dbReference type="Proteomes" id="UP000754750"/>
    </source>
</evidence>
<proteinExistence type="predicted"/>
<name>A0A928Q243_9FIRM</name>
<sequence>MIEKKKFHTIEELQRLQYFATKCSCDVGLHSLDGSIIVDAKSYIGIYALNFKEPILVVSESSEFFDMIEGIGETLE</sequence>
<dbReference type="AlphaFoldDB" id="A0A928Q243"/>
<evidence type="ECO:0008006" key="3">
    <source>
        <dbReference type="Google" id="ProtNLM"/>
    </source>
</evidence>
<dbReference type="Proteomes" id="UP000754750">
    <property type="component" value="Unassembled WGS sequence"/>
</dbReference>
<evidence type="ECO:0000313" key="1">
    <source>
        <dbReference type="EMBL" id="MBE6832528.1"/>
    </source>
</evidence>
<gene>
    <name evidence="1" type="ORF">E7512_02925</name>
</gene>
<comment type="caution">
    <text evidence="1">The sequence shown here is derived from an EMBL/GenBank/DDBJ whole genome shotgun (WGS) entry which is preliminary data.</text>
</comment>
<protein>
    <recommendedName>
        <fullName evidence="3">HPr family phosphocarrier protein</fullName>
    </recommendedName>
</protein>